<gene>
    <name evidence="3" type="ORF">F3F73_10395</name>
</gene>
<dbReference type="AlphaFoldDB" id="A0A7J4XIR9"/>
<accession>A0A7J4XIR9</accession>
<dbReference type="Proteomes" id="UP000422221">
    <property type="component" value="Unassembled WGS sequence"/>
</dbReference>
<dbReference type="InterPro" id="IPR043502">
    <property type="entry name" value="DNA/RNA_pol_sf"/>
</dbReference>
<evidence type="ECO:0000313" key="3">
    <source>
        <dbReference type="EMBL" id="KAA3765431.1"/>
    </source>
</evidence>
<comment type="caution">
    <text evidence="3">The sequence shown here is derived from an EMBL/GenBank/DDBJ whole genome shotgun (WGS) entry which is preliminary data.</text>
</comment>
<dbReference type="EMBL" id="VWMK01000009">
    <property type="protein sequence ID" value="KAA3765431.1"/>
    <property type="molecule type" value="Genomic_DNA"/>
</dbReference>
<evidence type="ECO:0000313" key="4">
    <source>
        <dbReference type="Proteomes" id="UP000422221"/>
    </source>
</evidence>
<dbReference type="Pfam" id="PF00078">
    <property type="entry name" value="RVT_1"/>
    <property type="match status" value="1"/>
</dbReference>
<comment type="similarity">
    <text evidence="1">Belongs to the bacterial reverse transcriptase family.</text>
</comment>
<protein>
    <recommendedName>
        <fullName evidence="2">Reverse transcriptase domain-containing protein</fullName>
    </recommendedName>
</protein>
<dbReference type="PANTHER" id="PTHR34047">
    <property type="entry name" value="NUCLEAR INTRON MATURASE 1, MITOCHONDRIAL-RELATED"/>
    <property type="match status" value="1"/>
</dbReference>
<reference evidence="3 4" key="1">
    <citation type="journal article" date="2019" name="Nat. Med.">
        <title>A library of human gut bacterial isolates paired with longitudinal multiomics data enables mechanistic microbiome research.</title>
        <authorList>
            <person name="Poyet M."/>
            <person name="Groussin M."/>
            <person name="Gibbons S.M."/>
            <person name="Avila-Pacheco J."/>
            <person name="Jiang X."/>
            <person name="Kearney S.M."/>
            <person name="Perrotta A.R."/>
            <person name="Berdy B."/>
            <person name="Zhao S."/>
            <person name="Lieberman T.D."/>
            <person name="Swanson P.K."/>
            <person name="Smith M."/>
            <person name="Roesemann S."/>
            <person name="Alexander J.E."/>
            <person name="Rich S.A."/>
            <person name="Livny J."/>
            <person name="Vlamakis H."/>
            <person name="Clish C."/>
            <person name="Bullock K."/>
            <person name="Deik A."/>
            <person name="Scott J."/>
            <person name="Pierce K.A."/>
            <person name="Xavier R.J."/>
            <person name="Alm E.J."/>
        </authorList>
    </citation>
    <scope>NUCLEOTIDE SEQUENCE [LARGE SCALE GENOMIC DNA]</scope>
    <source>
        <strain evidence="3 4">BIOML-A10</strain>
    </source>
</reference>
<name>A0A7J4XIR9_9BACE</name>
<feature type="domain" description="Reverse transcriptase" evidence="2">
    <location>
        <begin position="73"/>
        <end position="270"/>
    </location>
</feature>
<organism evidence="3 4">
    <name type="scientific">Bacteroides salyersiae</name>
    <dbReference type="NCBI Taxonomy" id="291644"/>
    <lineage>
        <taxon>Bacteria</taxon>
        <taxon>Pseudomonadati</taxon>
        <taxon>Bacteroidota</taxon>
        <taxon>Bacteroidia</taxon>
        <taxon>Bacteroidales</taxon>
        <taxon>Bacteroidaceae</taxon>
        <taxon>Bacteroides</taxon>
    </lineage>
</organism>
<dbReference type="PANTHER" id="PTHR34047:SF8">
    <property type="entry name" value="PROTEIN YKFC"/>
    <property type="match status" value="1"/>
</dbReference>
<dbReference type="InterPro" id="IPR051083">
    <property type="entry name" value="GrpII_Intron_Splice-Mob/Def"/>
</dbReference>
<dbReference type="SUPFAM" id="SSF56672">
    <property type="entry name" value="DNA/RNA polymerases"/>
    <property type="match status" value="1"/>
</dbReference>
<evidence type="ECO:0000256" key="1">
    <source>
        <dbReference type="ARBA" id="ARBA00034120"/>
    </source>
</evidence>
<sequence length="433" mass="50589">MRREGNIIEEIITPENMEESFWTVLRGRKRKRSRSGRTLIAHKKEVIDELTERIRNGSFKVSNFFEKEVFEGGKLRRIQIFSLKERVAVHAIMKVVDEHLRGRFIRTTSASIKGRGTHDLLCYVRDSIGNDAQGTEFCYTFDIRKFYENVDHDFMKYCVNKVFKDNKLIQLLSGFVDVMQKGISIGLRSSQGLGNLLLSIFIDHVLKDREGVKHYFRYCDDGRVLNGSKKVLWKMRNIVCLQVAKINLVIKKIERVFPTKQGIDFLGFVIYPDHTRVRKRNKQNFARRLHKVKSRRRRKELIASFYGLVKHADCKNLFYKLTGIKMKSFKDLNVTYKPEDGKKRFPGTVVSIRELVNLPIIVKDYEMGIKTEQGEDRCIVSIEQNGEMKKFFTNSEEMKNILQQISSMPDGFPFETTIKTETFGKGRTKYVFS</sequence>
<proteinExistence type="inferred from homology"/>
<dbReference type="RefSeq" id="WP_055228950.1">
    <property type="nucleotide sequence ID" value="NZ_RCXT01000005.1"/>
</dbReference>
<dbReference type="InterPro" id="IPR000477">
    <property type="entry name" value="RT_dom"/>
</dbReference>
<evidence type="ECO:0000259" key="2">
    <source>
        <dbReference type="Pfam" id="PF00078"/>
    </source>
</evidence>